<dbReference type="InterPro" id="IPR014729">
    <property type="entry name" value="Rossmann-like_a/b/a_fold"/>
</dbReference>
<comment type="similarity">
    <text evidence="1">Belongs to the universal stress protein A family.</text>
</comment>
<dbReference type="SUPFAM" id="SSF52402">
    <property type="entry name" value="Adenine nucleotide alpha hydrolases-like"/>
    <property type="match status" value="2"/>
</dbReference>
<dbReference type="PANTHER" id="PTHR46268">
    <property type="entry name" value="STRESS RESPONSE PROTEIN NHAX"/>
    <property type="match status" value="1"/>
</dbReference>
<dbReference type="InterPro" id="IPR006015">
    <property type="entry name" value="Universal_stress_UspA"/>
</dbReference>
<dbReference type="Pfam" id="PF00582">
    <property type="entry name" value="Usp"/>
    <property type="match status" value="2"/>
</dbReference>
<feature type="domain" description="UspA" evidence="2">
    <location>
        <begin position="161"/>
        <end position="297"/>
    </location>
</feature>
<dbReference type="PRINTS" id="PR01438">
    <property type="entry name" value="UNVRSLSTRESS"/>
</dbReference>
<comment type="caution">
    <text evidence="3">The sequence shown here is derived from an EMBL/GenBank/DDBJ whole genome shotgun (WGS) entry which is preliminary data.</text>
</comment>
<dbReference type="Proteomes" id="UP000265354">
    <property type="component" value="Unassembled WGS sequence"/>
</dbReference>
<dbReference type="AlphaFoldDB" id="A0A388SUD9"/>
<evidence type="ECO:0000259" key="2">
    <source>
        <dbReference type="Pfam" id="PF00582"/>
    </source>
</evidence>
<name>A0A388SUD9_9ACTN</name>
<dbReference type="EMBL" id="BGZL01000002">
    <property type="protein sequence ID" value="GBP99471.1"/>
    <property type="molecule type" value="Genomic_DNA"/>
</dbReference>
<dbReference type="InterPro" id="IPR006016">
    <property type="entry name" value="UspA"/>
</dbReference>
<feature type="domain" description="UspA" evidence="2">
    <location>
        <begin position="3"/>
        <end position="145"/>
    </location>
</feature>
<evidence type="ECO:0000313" key="3">
    <source>
        <dbReference type="EMBL" id="GBP99471.1"/>
    </source>
</evidence>
<reference evidence="3 4" key="1">
    <citation type="submission" date="2018-07" db="EMBL/GenBank/DDBJ databases">
        <title>Whole Genome Shotgun Sequence of Streptomyces spongiicola strain 531S.</title>
        <authorList>
            <person name="Dohra H."/>
            <person name="Kodani S."/>
        </authorList>
    </citation>
    <scope>NUCLEOTIDE SEQUENCE [LARGE SCALE GENOMIC DNA]</scope>
    <source>
        <strain evidence="3 4">531S</strain>
    </source>
</reference>
<accession>A0A388SUD9</accession>
<protein>
    <submittedName>
        <fullName evidence="3">Universal stress protein</fullName>
    </submittedName>
</protein>
<organism evidence="3 4">
    <name type="scientific">Streptomyces spongiicola</name>
    <dbReference type="NCBI Taxonomy" id="1690221"/>
    <lineage>
        <taxon>Bacteria</taxon>
        <taxon>Bacillati</taxon>
        <taxon>Actinomycetota</taxon>
        <taxon>Actinomycetes</taxon>
        <taxon>Kitasatosporales</taxon>
        <taxon>Streptomycetaceae</taxon>
        <taxon>Streptomyces</taxon>
    </lineage>
</organism>
<evidence type="ECO:0000256" key="1">
    <source>
        <dbReference type="ARBA" id="ARBA00008791"/>
    </source>
</evidence>
<evidence type="ECO:0000313" key="4">
    <source>
        <dbReference type="Proteomes" id="UP000265354"/>
    </source>
</evidence>
<dbReference type="PANTHER" id="PTHR46268:SF6">
    <property type="entry name" value="UNIVERSAL STRESS PROTEIN UP12"/>
    <property type="match status" value="1"/>
</dbReference>
<proteinExistence type="inferred from homology"/>
<dbReference type="RefSeq" id="WP_245990802.1">
    <property type="nucleotide sequence ID" value="NZ_BGZL01000002.1"/>
</dbReference>
<dbReference type="Gene3D" id="3.40.50.620">
    <property type="entry name" value="HUPs"/>
    <property type="match status" value="2"/>
</dbReference>
<sequence>MTPPVTVGVDGFPESRAAADWAAREAVLREAPLRLVHVEDWAGVPCAPAFERLENAGPVGAEGLRRRAGAVLEEVADDVRRRYPGLPVSARRMPGRAAAVLSVQAADSQMLVLGSRGRGVVGGFLLGSVGIATVGLTVTPVVLVRPPGEPVPPPAAPVPNRDVVVGVDVRADTDPLLAFAFEEAARRGCSVRAVHGWSLPFAFSYAPQLDPGVRQEVADNVAEELSERLRPWRARYPSVKAEERVLVGAPAEQVLYEAADAGLVAVGRRIRRPPVGGHLGHVAHAVLHHATAPVAVIAHD</sequence>
<gene>
    <name evidence="3" type="ORF">SSP531S_08660</name>
</gene>